<keyword evidence="3" id="KW-1185">Reference proteome</keyword>
<reference evidence="2" key="1">
    <citation type="journal article" date="2023" name="BMC Genomics">
        <title>Chromosome-level genome assemblies of Cutaneotrichosporon spp. (Trichosporonales, Basidiomycota) reveal imbalanced evolution between nucleotide sequences and chromosome synteny.</title>
        <authorList>
            <person name="Kobayashi Y."/>
            <person name="Kayamori A."/>
            <person name="Aoki K."/>
            <person name="Shiwa Y."/>
            <person name="Matsutani M."/>
            <person name="Fujita N."/>
            <person name="Sugita T."/>
            <person name="Iwasaki W."/>
            <person name="Tanaka N."/>
            <person name="Takashima M."/>
        </authorList>
    </citation>
    <scope>NUCLEOTIDE SEQUENCE</scope>
    <source>
        <strain evidence="2">HIS019</strain>
    </source>
</reference>
<accession>A0AA48L9T5</accession>
<feature type="compositionally biased region" description="Basic and acidic residues" evidence="1">
    <location>
        <begin position="226"/>
        <end position="245"/>
    </location>
</feature>
<evidence type="ECO:0000313" key="3">
    <source>
        <dbReference type="Proteomes" id="UP001233271"/>
    </source>
</evidence>
<dbReference type="GO" id="GO:0003677">
    <property type="term" value="F:DNA binding"/>
    <property type="evidence" value="ECO:0007669"/>
    <property type="project" value="InterPro"/>
</dbReference>
<sequence length="380" mass="41936">MAPKLGHDLASSHVFADATATFAAFAAGADLDPSLLALSGASVSTPIDPQLFAIESVVHDVQRGRVDDLERDLAAEVEAHEATAEVHPDGLLGDEEGHDDHIAIDDDGIDPALREIVNSLTNAQQSHHPIGDEERERLDRERLQHTLQTTLEDFTQHGLMNSYNALFNSNFPQSPSSLVLPLDEPEVPVKRGRGRPKGSKNKPKPGAPPPPPPPPKRKRGRPPKIRTSEELEEMERRRQEKELGIQRKRGRPRKYPEIGLVREMRLKKNRAMFAEKVKQLEEQQHEESNEYETQEHHQYDAPMDVALGEQVAAAVARQPVQDGEYWSYQDGQSLLDVVGSSLGVEGSSGVGGIGVDVMSGDQSDEMRGVFTLPDVPEVQQ</sequence>
<protein>
    <submittedName>
        <fullName evidence="2">Uncharacterized protein</fullName>
    </submittedName>
</protein>
<gene>
    <name evidence="2" type="ORF">CcaverHIS019_0701220</name>
</gene>
<dbReference type="InterPro" id="IPR017956">
    <property type="entry name" value="AT_hook_DNA-bd_motif"/>
</dbReference>
<dbReference type="SMART" id="SM00384">
    <property type="entry name" value="AT_hook"/>
    <property type="match status" value="3"/>
</dbReference>
<proteinExistence type="predicted"/>
<feature type="compositionally biased region" description="Pro residues" evidence="1">
    <location>
        <begin position="205"/>
        <end position="214"/>
    </location>
</feature>
<name>A0AA48L9T5_9TREE</name>
<feature type="region of interest" description="Disordered" evidence="1">
    <location>
        <begin position="177"/>
        <end position="250"/>
    </location>
</feature>
<dbReference type="AlphaFoldDB" id="A0AA48L9T5"/>
<dbReference type="GeneID" id="85498420"/>
<feature type="compositionally biased region" description="Basic residues" evidence="1">
    <location>
        <begin position="190"/>
        <end position="203"/>
    </location>
</feature>
<dbReference type="EMBL" id="AP028218">
    <property type="protein sequence ID" value="BEI94550.1"/>
    <property type="molecule type" value="Genomic_DNA"/>
</dbReference>
<dbReference type="KEGG" id="ccac:CcaHIS019_0701220"/>
<feature type="compositionally biased region" description="Basic residues" evidence="1">
    <location>
        <begin position="215"/>
        <end position="224"/>
    </location>
</feature>
<dbReference type="RefSeq" id="XP_060459815.1">
    <property type="nucleotide sequence ID" value="XM_060603530.1"/>
</dbReference>
<evidence type="ECO:0000256" key="1">
    <source>
        <dbReference type="SAM" id="MobiDB-lite"/>
    </source>
</evidence>
<organism evidence="2 3">
    <name type="scientific">Cutaneotrichosporon cavernicola</name>
    <dbReference type="NCBI Taxonomy" id="279322"/>
    <lineage>
        <taxon>Eukaryota</taxon>
        <taxon>Fungi</taxon>
        <taxon>Dikarya</taxon>
        <taxon>Basidiomycota</taxon>
        <taxon>Agaricomycotina</taxon>
        <taxon>Tremellomycetes</taxon>
        <taxon>Trichosporonales</taxon>
        <taxon>Trichosporonaceae</taxon>
        <taxon>Cutaneotrichosporon</taxon>
    </lineage>
</organism>
<dbReference type="PRINTS" id="PR00929">
    <property type="entry name" value="ATHOOK"/>
</dbReference>
<feature type="region of interest" description="Disordered" evidence="1">
    <location>
        <begin position="353"/>
        <end position="380"/>
    </location>
</feature>
<evidence type="ECO:0000313" key="2">
    <source>
        <dbReference type="EMBL" id="BEI94550.1"/>
    </source>
</evidence>
<dbReference type="Proteomes" id="UP001233271">
    <property type="component" value="Chromosome 7a"/>
</dbReference>